<organism evidence="4 5">
    <name type="scientific">Daphnia magna</name>
    <dbReference type="NCBI Taxonomy" id="35525"/>
    <lineage>
        <taxon>Eukaryota</taxon>
        <taxon>Metazoa</taxon>
        <taxon>Ecdysozoa</taxon>
        <taxon>Arthropoda</taxon>
        <taxon>Crustacea</taxon>
        <taxon>Branchiopoda</taxon>
        <taxon>Diplostraca</taxon>
        <taxon>Cladocera</taxon>
        <taxon>Anomopoda</taxon>
        <taxon>Daphniidae</taxon>
        <taxon>Daphnia</taxon>
    </lineage>
</organism>
<feature type="region of interest" description="Disordered" evidence="2">
    <location>
        <begin position="52"/>
        <end position="71"/>
    </location>
</feature>
<evidence type="ECO:0000313" key="5">
    <source>
        <dbReference type="Proteomes" id="UP001234178"/>
    </source>
</evidence>
<accession>A0ABR0AV03</accession>
<protein>
    <recommendedName>
        <fullName evidence="3">Sema domain-containing protein</fullName>
    </recommendedName>
</protein>
<reference evidence="4 5" key="1">
    <citation type="journal article" date="2023" name="Nucleic Acids Res.">
        <title>The hologenome of Daphnia magna reveals possible DNA methylation and microbiome-mediated evolution of the host genome.</title>
        <authorList>
            <person name="Chaturvedi A."/>
            <person name="Li X."/>
            <person name="Dhandapani V."/>
            <person name="Marshall H."/>
            <person name="Kissane S."/>
            <person name="Cuenca-Cambronero M."/>
            <person name="Asole G."/>
            <person name="Calvet F."/>
            <person name="Ruiz-Romero M."/>
            <person name="Marangio P."/>
            <person name="Guigo R."/>
            <person name="Rago D."/>
            <person name="Mirbahai L."/>
            <person name="Eastwood N."/>
            <person name="Colbourne J.K."/>
            <person name="Zhou J."/>
            <person name="Mallon E."/>
            <person name="Orsini L."/>
        </authorList>
    </citation>
    <scope>NUCLEOTIDE SEQUENCE [LARGE SCALE GENOMIC DNA]</scope>
    <source>
        <strain evidence="4">LRV0_1</strain>
    </source>
</reference>
<evidence type="ECO:0000256" key="2">
    <source>
        <dbReference type="SAM" id="MobiDB-lite"/>
    </source>
</evidence>
<evidence type="ECO:0000313" key="4">
    <source>
        <dbReference type="EMBL" id="KAK4028955.1"/>
    </source>
</evidence>
<gene>
    <name evidence="4" type="ORF">OUZ56_021973</name>
</gene>
<name>A0ABR0AV03_9CRUS</name>
<dbReference type="Proteomes" id="UP001234178">
    <property type="component" value="Unassembled WGS sequence"/>
</dbReference>
<feature type="domain" description="Sema" evidence="3">
    <location>
        <begin position="60"/>
        <end position="443"/>
    </location>
</feature>
<dbReference type="InterPro" id="IPR015943">
    <property type="entry name" value="WD40/YVTN_repeat-like_dom_sf"/>
</dbReference>
<proteinExistence type="predicted"/>
<keyword evidence="5" id="KW-1185">Reference proteome</keyword>
<evidence type="ECO:0000259" key="3">
    <source>
        <dbReference type="PROSITE" id="PS51004"/>
    </source>
</evidence>
<comment type="caution">
    <text evidence="4">The sequence shown here is derived from an EMBL/GenBank/DDBJ whole genome shotgun (WGS) entry which is preliminary data.</text>
</comment>
<dbReference type="InterPro" id="IPR031148">
    <property type="entry name" value="Plexin"/>
</dbReference>
<dbReference type="InterPro" id="IPR001627">
    <property type="entry name" value="Semap_dom"/>
</dbReference>
<dbReference type="SUPFAM" id="SSF101912">
    <property type="entry name" value="Sema domain"/>
    <property type="match status" value="1"/>
</dbReference>
<dbReference type="InterPro" id="IPR036352">
    <property type="entry name" value="Semap_dom_sf"/>
</dbReference>
<dbReference type="SMART" id="SM00630">
    <property type="entry name" value="Sema"/>
    <property type="match status" value="1"/>
</dbReference>
<evidence type="ECO:0000256" key="1">
    <source>
        <dbReference type="PROSITE-ProRule" id="PRU00352"/>
    </source>
</evidence>
<dbReference type="PROSITE" id="PS51004">
    <property type="entry name" value="SEMA"/>
    <property type="match status" value="1"/>
</dbReference>
<dbReference type="PANTHER" id="PTHR22625:SF44">
    <property type="entry name" value="PLEXIN-B"/>
    <property type="match status" value="1"/>
</dbReference>
<dbReference type="PANTHER" id="PTHR22625">
    <property type="entry name" value="PLEXIN"/>
    <property type="match status" value="1"/>
</dbReference>
<dbReference type="CDD" id="cd11236">
    <property type="entry name" value="Sema_plexin_like"/>
    <property type="match status" value="1"/>
</dbReference>
<comment type="caution">
    <text evidence="1">Lacks conserved residue(s) required for the propagation of feature annotation.</text>
</comment>
<dbReference type="Pfam" id="PF01403">
    <property type="entry name" value="Sema"/>
    <property type="match status" value="1"/>
</dbReference>
<feature type="compositionally biased region" description="Low complexity" evidence="2">
    <location>
        <begin position="52"/>
        <end position="65"/>
    </location>
</feature>
<dbReference type="Gene3D" id="2.130.10.10">
    <property type="entry name" value="YVTN repeat-like/Quinoprotein amine dehydrogenase"/>
    <property type="match status" value="1"/>
</dbReference>
<dbReference type="EMBL" id="JAOYFB010000039">
    <property type="protein sequence ID" value="KAK4028955.1"/>
    <property type="molecule type" value="Genomic_DNA"/>
</dbReference>
<sequence>MARLKASESTRFLSVAMATVFFVVLLALTASFPMVTAALPDIGQVLIASSSSSSSRNTTSMSISSSRKDPSAGINSIVKQFHWPRSSVTVNGTNRGFRHLTMDLSSGRIYAGGVNRLFQLDSSLSVEASVVTGPVVDSPQCHASGCAPSSGVDAVATDNVNKVLIVDRDARTLLACGSTSQGACTKYRLSNISSEPEFISRNVAANDETASTFAFIGPEHYNPWGRSNVLYVGTTFTSVGEYRHEVPAISSRNLYDLDFAEFSFTKQSTLHIDVKYRDHFLVKYVYGFNASDFAYFVVVQKKSHLPGEEESGYVTRLARTCISDANYDSYTEVTLQCGGGADGQGAYSIVQDAKLAQAGPDLANSLGLSAGDPVLVGLFSPPKGIGSAEPSHQSAVCVFSVADIEARFNENIHMCFNGSMQSRNMEYISGPILDGKCPKAGSR</sequence>